<name>A0ABU3GN99_9SPHI</name>
<comment type="caution">
    <text evidence="1">The sequence shown here is derived from an EMBL/GenBank/DDBJ whole genome shotgun (WGS) entry which is preliminary data.</text>
</comment>
<dbReference type="RefSeq" id="WP_311947103.1">
    <property type="nucleotide sequence ID" value="NZ_JAVLVU010000001.1"/>
</dbReference>
<reference evidence="2" key="1">
    <citation type="submission" date="2023-07" db="EMBL/GenBank/DDBJ databases">
        <title>Functional and genomic diversity of the sorghum phyllosphere microbiome.</title>
        <authorList>
            <person name="Shade A."/>
        </authorList>
    </citation>
    <scope>NUCLEOTIDE SEQUENCE [LARGE SCALE GENOMIC DNA]</scope>
    <source>
        <strain evidence="2">SORGH_AS_0422</strain>
    </source>
</reference>
<accession>A0ABU3GN99</accession>
<dbReference type="EMBL" id="JAVLVU010000001">
    <property type="protein sequence ID" value="MDT3401244.1"/>
    <property type="molecule type" value="Genomic_DNA"/>
</dbReference>
<gene>
    <name evidence="1" type="ORF">QE417_000316</name>
</gene>
<evidence type="ECO:0008006" key="3">
    <source>
        <dbReference type="Google" id="ProtNLM"/>
    </source>
</evidence>
<evidence type="ECO:0000313" key="2">
    <source>
        <dbReference type="Proteomes" id="UP001258315"/>
    </source>
</evidence>
<proteinExistence type="predicted"/>
<protein>
    <recommendedName>
        <fullName evidence="3">HNH endonuclease 5 domain-containing protein</fullName>
    </recommendedName>
</protein>
<evidence type="ECO:0000313" key="1">
    <source>
        <dbReference type="EMBL" id="MDT3401244.1"/>
    </source>
</evidence>
<sequence>MGVIKLTFVTLGKSSHIAFPNKEVPYHVFLSLFQKNYREKESMWVLEAIQQNTPDFLSSLRDFVQANERDHPQFHEVLRFFSALTANHYFIIHKGILTDTALIHQYWDILAKRHQSEGLAYQNYAGGLLPPAIFLTYDLNIYGKQPLKIGQPIKALRVCRFCQGKQGDTNHFGKIVAFKNKAHAISEALGNKSTILLEECDACNERFSVGIELSVIQLLIPYRSFFGLDGKGGKKKLKGTDFSIQSTDEMISIQLEKDIPELSSISFPQPFKVDLNLREGFIPQDVYKSLCKFVLSVIPTHLCSTFSETINWINGTRIEKKLPKIAMLEDNRFFTQIPMLFTYTRKNDTDLIPYMIRRISLCAKYFRVYHTIQRKRQSDFSKSQRLQTLLVELQ</sequence>
<keyword evidence="2" id="KW-1185">Reference proteome</keyword>
<organism evidence="1 2">
    <name type="scientific">Mucilaginibacter terrae</name>
    <dbReference type="NCBI Taxonomy" id="1955052"/>
    <lineage>
        <taxon>Bacteria</taxon>
        <taxon>Pseudomonadati</taxon>
        <taxon>Bacteroidota</taxon>
        <taxon>Sphingobacteriia</taxon>
        <taxon>Sphingobacteriales</taxon>
        <taxon>Sphingobacteriaceae</taxon>
        <taxon>Mucilaginibacter</taxon>
    </lineage>
</organism>
<dbReference type="Proteomes" id="UP001258315">
    <property type="component" value="Unassembled WGS sequence"/>
</dbReference>